<dbReference type="GO" id="GO:0051213">
    <property type="term" value="F:dioxygenase activity"/>
    <property type="evidence" value="ECO:0007669"/>
    <property type="project" value="UniProtKB-KW"/>
</dbReference>
<dbReference type="Pfam" id="PF17811">
    <property type="entry name" value="JHD"/>
    <property type="match status" value="1"/>
</dbReference>
<reference evidence="12" key="1">
    <citation type="submission" date="2022-06" db="EMBL/GenBank/DDBJ databases">
        <authorList>
            <person name="Berger JAMES D."/>
            <person name="Berger JAMES D."/>
        </authorList>
    </citation>
    <scope>NUCLEOTIDE SEQUENCE [LARGE SCALE GENOMIC DNA]</scope>
</reference>
<evidence type="ECO:0000256" key="10">
    <source>
        <dbReference type="SAM" id="MobiDB-lite"/>
    </source>
</evidence>
<dbReference type="GO" id="GO:0046872">
    <property type="term" value="F:metal ion binding"/>
    <property type="evidence" value="ECO:0007669"/>
    <property type="project" value="UniProtKB-KW"/>
</dbReference>
<evidence type="ECO:0000259" key="11">
    <source>
        <dbReference type="PROSITE" id="PS51184"/>
    </source>
</evidence>
<dbReference type="AlphaFoldDB" id="A0AA85JPM3"/>
<sequence length="650" mass="73166">MVLSGSKEFVDMLLAREFPSAEDYVLVMNGCDVCGHTFMANGFRKPVLVRSKDGLRIKVPLEKFTHRDLTKFIDPATVVDVIDVRQQMEIQMPLWDLVDQFSHDTRPVLLNMLSLEFSRTSLAKFVHPPHVVSELSLVTTCWPDDDVDENELSDEVAPTVQKYCLLSMEGSYTDFHIDFGGSSVWYHVMWGEKVFYLMPPTPEYLSAYWQWCMNDNHRTIFFPDFVADLLRKGSCDTGEPTVYYLHVSPGQTIFLPSGWIHAVYTPSDCLVFGGNFLNELHVPTQLRVYRMEQKCETPMKFLFPNFEKVHWFYSQRLLDKLTNSLMNGENPATHDLDAAESLVKVLPVWYAKRRSLPPEERRYFLPSQNQLDIPCAKLIGRLNEVLSSISPRSVKHSGFSAHSFQSGIYSKHSKSNAQLTAELSPVDSMKRLTSDLSMKIKWTTKDKHVGGLGWIPNRQTQCKRLSESKHSVGGDKEGEEEEGEGHVITDDDEILKALPGLKKSRLIGDHYYLALSDSDDEDDNTVGQRKEGYSSQSKSTSYQVGKKRKTRDDDDPTWSMSSPTRRRCGTGSWKSKDSGPIFPNLKTGKTSLHPLLSEAGASSSSSSSSSSTLKRAGGASASPASVATVKKSRTKQTTTVRQRLAKRLGI</sequence>
<keyword evidence="7" id="KW-0805">Transcription regulation</keyword>
<keyword evidence="12" id="KW-1185">Reference proteome</keyword>
<keyword evidence="6" id="KW-0408">Iron</keyword>
<dbReference type="PROSITE" id="PS51184">
    <property type="entry name" value="JMJC"/>
    <property type="match status" value="1"/>
</dbReference>
<evidence type="ECO:0000256" key="4">
    <source>
        <dbReference type="ARBA" id="ARBA00022964"/>
    </source>
</evidence>
<name>A0AA85JPM3_TRIRE</name>
<evidence type="ECO:0000256" key="7">
    <source>
        <dbReference type="ARBA" id="ARBA00023015"/>
    </source>
</evidence>
<dbReference type="InterPro" id="IPR003347">
    <property type="entry name" value="JmjC_dom"/>
</dbReference>
<dbReference type="InterPro" id="IPR041070">
    <property type="entry name" value="JHD"/>
</dbReference>
<evidence type="ECO:0000256" key="9">
    <source>
        <dbReference type="ARBA" id="ARBA00023242"/>
    </source>
</evidence>
<keyword evidence="3" id="KW-0156">Chromatin regulator</keyword>
<evidence type="ECO:0000256" key="5">
    <source>
        <dbReference type="ARBA" id="ARBA00023002"/>
    </source>
</evidence>
<keyword evidence="4" id="KW-0223">Dioxygenase</keyword>
<organism evidence="12 13">
    <name type="scientific">Trichobilharzia regenti</name>
    <name type="common">Nasal bird schistosome</name>
    <dbReference type="NCBI Taxonomy" id="157069"/>
    <lineage>
        <taxon>Eukaryota</taxon>
        <taxon>Metazoa</taxon>
        <taxon>Spiralia</taxon>
        <taxon>Lophotrochozoa</taxon>
        <taxon>Platyhelminthes</taxon>
        <taxon>Trematoda</taxon>
        <taxon>Digenea</taxon>
        <taxon>Strigeidida</taxon>
        <taxon>Schistosomatoidea</taxon>
        <taxon>Schistosomatidae</taxon>
        <taxon>Trichobilharzia</taxon>
    </lineage>
</organism>
<dbReference type="Pfam" id="PF02373">
    <property type="entry name" value="JmjC"/>
    <property type="match status" value="1"/>
</dbReference>
<keyword evidence="5" id="KW-0560">Oxidoreductase</keyword>
<reference evidence="13" key="2">
    <citation type="submission" date="2023-11" db="UniProtKB">
        <authorList>
            <consortium name="WormBaseParasite"/>
        </authorList>
    </citation>
    <scope>IDENTIFICATION</scope>
</reference>
<comment type="subcellular location">
    <subcellularLocation>
        <location evidence="1">Nucleus</location>
    </subcellularLocation>
</comment>
<feature type="region of interest" description="Disordered" evidence="10">
    <location>
        <begin position="464"/>
        <end position="488"/>
    </location>
</feature>
<evidence type="ECO:0000313" key="12">
    <source>
        <dbReference type="Proteomes" id="UP000050795"/>
    </source>
</evidence>
<evidence type="ECO:0000313" key="13">
    <source>
        <dbReference type="WBParaSite" id="TREG1_36800.2"/>
    </source>
</evidence>
<dbReference type="Gene3D" id="1.20.58.1360">
    <property type="match status" value="1"/>
</dbReference>
<dbReference type="GO" id="GO:0006325">
    <property type="term" value="P:chromatin organization"/>
    <property type="evidence" value="ECO:0007669"/>
    <property type="project" value="UniProtKB-KW"/>
</dbReference>
<feature type="compositionally biased region" description="Basic and acidic residues" evidence="10">
    <location>
        <begin position="464"/>
        <end position="476"/>
    </location>
</feature>
<keyword evidence="2" id="KW-0479">Metal-binding</keyword>
<feature type="region of interest" description="Disordered" evidence="10">
    <location>
        <begin position="517"/>
        <end position="650"/>
    </location>
</feature>
<dbReference type="SUPFAM" id="SSF51197">
    <property type="entry name" value="Clavaminate synthase-like"/>
    <property type="match status" value="1"/>
</dbReference>
<evidence type="ECO:0000256" key="1">
    <source>
        <dbReference type="ARBA" id="ARBA00004123"/>
    </source>
</evidence>
<keyword evidence="8" id="KW-0804">Transcription</keyword>
<dbReference type="GO" id="GO:0005634">
    <property type="term" value="C:nucleus"/>
    <property type="evidence" value="ECO:0007669"/>
    <property type="project" value="UniProtKB-SubCell"/>
</dbReference>
<protein>
    <recommendedName>
        <fullName evidence="11">JmjC domain-containing protein</fullName>
    </recommendedName>
</protein>
<accession>A0AA85JPM3</accession>
<evidence type="ECO:0000256" key="2">
    <source>
        <dbReference type="ARBA" id="ARBA00022723"/>
    </source>
</evidence>
<dbReference type="SMART" id="SM00558">
    <property type="entry name" value="JmjC"/>
    <property type="match status" value="1"/>
</dbReference>
<proteinExistence type="predicted"/>
<dbReference type="Proteomes" id="UP000050795">
    <property type="component" value="Unassembled WGS sequence"/>
</dbReference>
<feature type="domain" description="JmjC" evidence="11">
    <location>
        <begin position="130"/>
        <end position="293"/>
    </location>
</feature>
<evidence type="ECO:0000256" key="8">
    <source>
        <dbReference type="ARBA" id="ARBA00023163"/>
    </source>
</evidence>
<keyword evidence="9" id="KW-0539">Nucleus</keyword>
<evidence type="ECO:0000256" key="3">
    <source>
        <dbReference type="ARBA" id="ARBA00022853"/>
    </source>
</evidence>
<evidence type="ECO:0000256" key="6">
    <source>
        <dbReference type="ARBA" id="ARBA00023004"/>
    </source>
</evidence>
<feature type="compositionally biased region" description="Low complexity" evidence="10">
    <location>
        <begin position="602"/>
        <end position="629"/>
    </location>
</feature>
<dbReference type="InterPro" id="IPR050690">
    <property type="entry name" value="JHDM1_Histone_Demethylase"/>
</dbReference>
<dbReference type="PANTHER" id="PTHR23123">
    <property type="entry name" value="PHD/F-BOX CONTAINING PROTEIN"/>
    <property type="match status" value="1"/>
</dbReference>
<dbReference type="WBParaSite" id="TREG1_36800.2">
    <property type="protein sequence ID" value="TREG1_36800.2"/>
    <property type="gene ID" value="TREG1_36800"/>
</dbReference>
<feature type="compositionally biased region" description="Polar residues" evidence="10">
    <location>
        <begin position="533"/>
        <end position="543"/>
    </location>
</feature>
<dbReference type="Gene3D" id="2.60.120.650">
    <property type="entry name" value="Cupin"/>
    <property type="match status" value="1"/>
</dbReference>